<dbReference type="GO" id="GO:0030170">
    <property type="term" value="F:pyridoxal phosphate binding"/>
    <property type="evidence" value="ECO:0007669"/>
    <property type="project" value="InterPro"/>
</dbReference>
<dbReference type="AlphaFoldDB" id="X1SUL4"/>
<reference evidence="7" key="1">
    <citation type="journal article" date="2014" name="Front. Microbiol.">
        <title>High frequency of phylogenetically diverse reductive dehalogenase-homologous genes in deep subseafloor sedimentary metagenomes.</title>
        <authorList>
            <person name="Kawai M."/>
            <person name="Futagami T."/>
            <person name="Toyoda A."/>
            <person name="Takaki Y."/>
            <person name="Nishi S."/>
            <person name="Hori S."/>
            <person name="Arai W."/>
            <person name="Tsubouchi T."/>
            <person name="Morono Y."/>
            <person name="Uchiyama I."/>
            <person name="Ito T."/>
            <person name="Fujiyama A."/>
            <person name="Inagaki F."/>
            <person name="Takami H."/>
        </authorList>
    </citation>
    <scope>NUCLEOTIDE SEQUENCE</scope>
    <source>
        <strain evidence="7">Expedition CK06-06</strain>
    </source>
</reference>
<comment type="caution">
    <text evidence="7">The sequence shown here is derived from an EMBL/GenBank/DDBJ whole genome shotgun (WGS) entry which is preliminary data.</text>
</comment>
<gene>
    <name evidence="7" type="ORF">S12H4_13987</name>
</gene>
<dbReference type="InterPro" id="IPR004839">
    <property type="entry name" value="Aminotransferase_I/II_large"/>
</dbReference>
<proteinExistence type="inferred from homology"/>
<dbReference type="InterPro" id="IPR050596">
    <property type="entry name" value="AspAT/PAT-like"/>
</dbReference>
<dbReference type="Gene3D" id="3.40.640.10">
    <property type="entry name" value="Type I PLP-dependent aspartate aminotransferase-like (Major domain)"/>
    <property type="match status" value="1"/>
</dbReference>
<evidence type="ECO:0000313" key="7">
    <source>
        <dbReference type="EMBL" id="GAI79015.1"/>
    </source>
</evidence>
<dbReference type="CDD" id="cd00609">
    <property type="entry name" value="AAT_like"/>
    <property type="match status" value="1"/>
</dbReference>
<comment type="similarity">
    <text evidence="2">Belongs to the class-I pyridoxal-phosphate-dependent aminotransferase family.</text>
</comment>
<evidence type="ECO:0000256" key="5">
    <source>
        <dbReference type="ARBA" id="ARBA00022898"/>
    </source>
</evidence>
<evidence type="ECO:0000259" key="6">
    <source>
        <dbReference type="Pfam" id="PF00155"/>
    </source>
</evidence>
<dbReference type="PANTHER" id="PTHR46383">
    <property type="entry name" value="ASPARTATE AMINOTRANSFERASE"/>
    <property type="match status" value="1"/>
</dbReference>
<evidence type="ECO:0000256" key="3">
    <source>
        <dbReference type="ARBA" id="ARBA00022576"/>
    </source>
</evidence>
<dbReference type="EMBL" id="BARW01006661">
    <property type="protein sequence ID" value="GAI79015.1"/>
    <property type="molecule type" value="Genomic_DNA"/>
</dbReference>
<keyword evidence="5" id="KW-0663">Pyridoxal phosphate</keyword>
<evidence type="ECO:0000256" key="4">
    <source>
        <dbReference type="ARBA" id="ARBA00022679"/>
    </source>
</evidence>
<evidence type="ECO:0000256" key="2">
    <source>
        <dbReference type="ARBA" id="ARBA00007441"/>
    </source>
</evidence>
<sequence length="140" mass="15805">MDSYISNRVKGIHPSKIIEVMDKTKYLKNQGIDVIDFSIGRPDFDTPTHIKEATKIALDKGLVHYTASAGTLDLREAIVYRLKEDFQLTVDSDEIIVTAGATEANYIGTQAILNPGDEVLVPEPMHFLFFPCLFQYFHKK</sequence>
<dbReference type="GO" id="GO:0008483">
    <property type="term" value="F:transaminase activity"/>
    <property type="evidence" value="ECO:0007669"/>
    <property type="project" value="UniProtKB-KW"/>
</dbReference>
<dbReference type="PANTHER" id="PTHR46383:SF1">
    <property type="entry name" value="ASPARTATE AMINOTRANSFERASE"/>
    <property type="match status" value="1"/>
</dbReference>
<accession>X1SUL4</accession>
<dbReference type="GO" id="GO:0006520">
    <property type="term" value="P:amino acid metabolic process"/>
    <property type="evidence" value="ECO:0007669"/>
    <property type="project" value="InterPro"/>
</dbReference>
<comment type="cofactor">
    <cofactor evidence="1">
        <name>pyridoxal 5'-phosphate</name>
        <dbReference type="ChEBI" id="CHEBI:597326"/>
    </cofactor>
</comment>
<dbReference type="InterPro" id="IPR015421">
    <property type="entry name" value="PyrdxlP-dep_Trfase_major"/>
</dbReference>
<name>X1SUL4_9ZZZZ</name>
<dbReference type="Pfam" id="PF00155">
    <property type="entry name" value="Aminotran_1_2"/>
    <property type="match status" value="1"/>
</dbReference>
<keyword evidence="4" id="KW-0808">Transferase</keyword>
<feature type="domain" description="Aminotransferase class I/classII large" evidence="6">
    <location>
        <begin position="33"/>
        <end position="126"/>
    </location>
</feature>
<protein>
    <recommendedName>
        <fullName evidence="6">Aminotransferase class I/classII large domain-containing protein</fullName>
    </recommendedName>
</protein>
<organism evidence="7">
    <name type="scientific">marine sediment metagenome</name>
    <dbReference type="NCBI Taxonomy" id="412755"/>
    <lineage>
        <taxon>unclassified sequences</taxon>
        <taxon>metagenomes</taxon>
        <taxon>ecological metagenomes</taxon>
    </lineage>
</organism>
<dbReference type="SUPFAM" id="SSF53383">
    <property type="entry name" value="PLP-dependent transferases"/>
    <property type="match status" value="1"/>
</dbReference>
<keyword evidence="3" id="KW-0032">Aminotransferase</keyword>
<evidence type="ECO:0000256" key="1">
    <source>
        <dbReference type="ARBA" id="ARBA00001933"/>
    </source>
</evidence>
<dbReference type="InterPro" id="IPR015424">
    <property type="entry name" value="PyrdxlP-dep_Trfase"/>
</dbReference>